<evidence type="ECO:0000313" key="7">
    <source>
        <dbReference type="Proteomes" id="UP000490386"/>
    </source>
</evidence>
<gene>
    <name evidence="6" type="ORF">F8O03_11635</name>
</gene>
<feature type="region of interest" description="Disordered" evidence="4">
    <location>
        <begin position="1"/>
        <end position="20"/>
    </location>
</feature>
<feature type="domain" description="Carbohydrate kinase PfkB" evidence="5">
    <location>
        <begin position="24"/>
        <end position="312"/>
    </location>
</feature>
<sequence length="326" mass="34597">MQGTIGDMSSKPTAKARPTSDAPVVVIGDAIVTELQETEARGGLTRRSYVSGSALNVTMALARLRVPVALIASIGDDPDGLRIRDHLRKRGIQFAPSVSLAGTGRAIGEPADGEPLYTFDDAARARRIRFDDEQVALIRAAPFVAISGFAFDDKKQHRRLLEAVIRPQERLLLDPNPRLGLVEDPAAFLDNFERHVSSALFAHLSDNDADLLFEAPLDEATSDMLDLGATHVLATEGTRGGRWVNRAGIDVAEPIVELPGEIVDTMGAGDAVFATAVASIAQGGVPHEAADARRVLQRAMTVAAATVRVTGSFLAADDDLPPAVDA</sequence>
<reference evidence="6 7" key="1">
    <citation type="submission" date="2019-09" db="EMBL/GenBank/DDBJ databases">
        <title>Phylogeny of genus Pseudoclavibacter and closely related genus.</title>
        <authorList>
            <person name="Li Y."/>
        </authorList>
    </citation>
    <scope>NUCLEOTIDE SEQUENCE [LARGE SCALE GENOMIC DNA]</scope>
    <source>
        <strain evidence="6 7">THG-MD12</strain>
    </source>
</reference>
<dbReference type="InterPro" id="IPR050306">
    <property type="entry name" value="PfkB_Carbo_kinase"/>
</dbReference>
<keyword evidence="3 6" id="KW-0418">Kinase</keyword>
<evidence type="ECO:0000256" key="2">
    <source>
        <dbReference type="ARBA" id="ARBA00022679"/>
    </source>
</evidence>
<dbReference type="SUPFAM" id="SSF53613">
    <property type="entry name" value="Ribokinase-like"/>
    <property type="match status" value="1"/>
</dbReference>
<name>A0A7J5B1U1_9MICO</name>
<dbReference type="GO" id="GO:0016301">
    <property type="term" value="F:kinase activity"/>
    <property type="evidence" value="ECO:0007669"/>
    <property type="project" value="UniProtKB-KW"/>
</dbReference>
<dbReference type="AlphaFoldDB" id="A0A7J5B1U1"/>
<dbReference type="EMBL" id="WBJX01000003">
    <property type="protein sequence ID" value="KAB1637832.1"/>
    <property type="molecule type" value="Genomic_DNA"/>
</dbReference>
<dbReference type="PANTHER" id="PTHR43085:SF57">
    <property type="entry name" value="CARBOHYDRATE KINASE PFKB DOMAIN-CONTAINING PROTEIN"/>
    <property type="match status" value="1"/>
</dbReference>
<evidence type="ECO:0000259" key="5">
    <source>
        <dbReference type="Pfam" id="PF00294"/>
    </source>
</evidence>
<evidence type="ECO:0000256" key="4">
    <source>
        <dbReference type="SAM" id="MobiDB-lite"/>
    </source>
</evidence>
<keyword evidence="7" id="KW-1185">Reference proteome</keyword>
<evidence type="ECO:0000256" key="1">
    <source>
        <dbReference type="ARBA" id="ARBA00010688"/>
    </source>
</evidence>
<dbReference type="Pfam" id="PF00294">
    <property type="entry name" value="PfkB"/>
    <property type="match status" value="1"/>
</dbReference>
<comment type="similarity">
    <text evidence="1">Belongs to the carbohydrate kinase PfkB family.</text>
</comment>
<accession>A0A7J5B1U1</accession>
<proteinExistence type="inferred from homology"/>
<organism evidence="6 7">
    <name type="scientific">Pseudoclavibacter terrae</name>
    <dbReference type="NCBI Taxonomy" id="1530195"/>
    <lineage>
        <taxon>Bacteria</taxon>
        <taxon>Bacillati</taxon>
        <taxon>Actinomycetota</taxon>
        <taxon>Actinomycetes</taxon>
        <taxon>Micrococcales</taxon>
        <taxon>Microbacteriaceae</taxon>
        <taxon>Pseudoclavibacter</taxon>
    </lineage>
</organism>
<protein>
    <submittedName>
        <fullName evidence="6">Sugar kinase</fullName>
    </submittedName>
</protein>
<dbReference type="Gene3D" id="3.40.1190.20">
    <property type="match status" value="1"/>
</dbReference>
<dbReference type="InterPro" id="IPR011611">
    <property type="entry name" value="PfkB_dom"/>
</dbReference>
<dbReference type="Proteomes" id="UP000490386">
    <property type="component" value="Unassembled WGS sequence"/>
</dbReference>
<keyword evidence="2" id="KW-0808">Transferase</keyword>
<evidence type="ECO:0000256" key="3">
    <source>
        <dbReference type="ARBA" id="ARBA00022777"/>
    </source>
</evidence>
<dbReference type="OrthoDB" id="9795789at2"/>
<evidence type="ECO:0000313" key="6">
    <source>
        <dbReference type="EMBL" id="KAB1637832.1"/>
    </source>
</evidence>
<dbReference type="PANTHER" id="PTHR43085">
    <property type="entry name" value="HEXOKINASE FAMILY MEMBER"/>
    <property type="match status" value="1"/>
</dbReference>
<comment type="caution">
    <text evidence="6">The sequence shown here is derived from an EMBL/GenBank/DDBJ whole genome shotgun (WGS) entry which is preliminary data.</text>
</comment>
<dbReference type="InterPro" id="IPR029056">
    <property type="entry name" value="Ribokinase-like"/>
</dbReference>